<evidence type="ECO:0000259" key="2">
    <source>
        <dbReference type="Pfam" id="PF07727"/>
    </source>
</evidence>
<evidence type="ECO:0000256" key="1">
    <source>
        <dbReference type="SAM" id="MobiDB-lite"/>
    </source>
</evidence>
<name>A0A9R1WR54_LACSA</name>
<organism evidence="3 4">
    <name type="scientific">Lactuca sativa</name>
    <name type="common">Garden lettuce</name>
    <dbReference type="NCBI Taxonomy" id="4236"/>
    <lineage>
        <taxon>Eukaryota</taxon>
        <taxon>Viridiplantae</taxon>
        <taxon>Streptophyta</taxon>
        <taxon>Embryophyta</taxon>
        <taxon>Tracheophyta</taxon>
        <taxon>Spermatophyta</taxon>
        <taxon>Magnoliopsida</taxon>
        <taxon>eudicotyledons</taxon>
        <taxon>Gunneridae</taxon>
        <taxon>Pentapetalae</taxon>
        <taxon>asterids</taxon>
        <taxon>campanulids</taxon>
        <taxon>Asterales</taxon>
        <taxon>Asteraceae</taxon>
        <taxon>Cichorioideae</taxon>
        <taxon>Cichorieae</taxon>
        <taxon>Lactucinae</taxon>
        <taxon>Lactuca</taxon>
    </lineage>
</organism>
<dbReference type="Pfam" id="PF07727">
    <property type="entry name" value="RVT_2"/>
    <property type="match status" value="1"/>
</dbReference>
<dbReference type="EMBL" id="NBSK02000009">
    <property type="protein sequence ID" value="KAJ0185826.1"/>
    <property type="molecule type" value="Genomic_DNA"/>
</dbReference>
<feature type="region of interest" description="Disordered" evidence="1">
    <location>
        <begin position="34"/>
        <end position="56"/>
    </location>
</feature>
<sequence length="272" mass="31280">MNSLLVLQTQFLSLRQMMFIPSFPISHSVSKDQSGVHEEAVSSNQEDFAQSNTNEGSNPIILPDHPESQIIGDLNSRILTHSRVNSNICMFVNFVSMIEPTNVADALKEANWTNAKQDELNEFEHHRVWTLVPKPQGNTIIRTCWVFINKIDEDGIIIKNKPRLVAQGFCQLEGLDYDESFALIARLEAILLFLAFASFKNFKVYQMDVKTAFLHGFLQEEVFLKQPPGFENEEFPDHEYHLDKFVYGLNQSPRAWYDTLSSYVLLRGYKWG</sequence>
<evidence type="ECO:0000313" key="4">
    <source>
        <dbReference type="Proteomes" id="UP000235145"/>
    </source>
</evidence>
<protein>
    <recommendedName>
        <fullName evidence="2">Reverse transcriptase Ty1/copia-type domain-containing protein</fullName>
    </recommendedName>
</protein>
<dbReference type="Proteomes" id="UP000235145">
    <property type="component" value="Unassembled WGS sequence"/>
</dbReference>
<gene>
    <name evidence="3" type="ORF">LSAT_V11C900485730</name>
</gene>
<dbReference type="AlphaFoldDB" id="A0A9R1WR54"/>
<comment type="caution">
    <text evidence="3">The sequence shown here is derived from an EMBL/GenBank/DDBJ whole genome shotgun (WGS) entry which is preliminary data.</text>
</comment>
<reference evidence="3 4" key="1">
    <citation type="journal article" date="2017" name="Nat. Commun.">
        <title>Genome assembly with in vitro proximity ligation data and whole-genome triplication in lettuce.</title>
        <authorList>
            <person name="Reyes-Chin-Wo S."/>
            <person name="Wang Z."/>
            <person name="Yang X."/>
            <person name="Kozik A."/>
            <person name="Arikit S."/>
            <person name="Song C."/>
            <person name="Xia L."/>
            <person name="Froenicke L."/>
            <person name="Lavelle D.O."/>
            <person name="Truco M.J."/>
            <person name="Xia R."/>
            <person name="Zhu S."/>
            <person name="Xu C."/>
            <person name="Xu H."/>
            <person name="Xu X."/>
            <person name="Cox K."/>
            <person name="Korf I."/>
            <person name="Meyers B.C."/>
            <person name="Michelmore R.W."/>
        </authorList>
    </citation>
    <scope>NUCLEOTIDE SEQUENCE [LARGE SCALE GENOMIC DNA]</scope>
    <source>
        <strain evidence="4">cv. Salinas</strain>
        <tissue evidence="3">Seedlings</tissue>
    </source>
</reference>
<feature type="domain" description="Reverse transcriptase Ty1/copia-type" evidence="2">
    <location>
        <begin position="127"/>
        <end position="264"/>
    </location>
</feature>
<keyword evidence="4" id="KW-1185">Reference proteome</keyword>
<evidence type="ECO:0000313" key="3">
    <source>
        <dbReference type="EMBL" id="KAJ0185826.1"/>
    </source>
</evidence>
<dbReference type="InterPro" id="IPR013103">
    <property type="entry name" value="RVT_2"/>
</dbReference>
<proteinExistence type="predicted"/>
<accession>A0A9R1WR54</accession>
<feature type="compositionally biased region" description="Polar residues" evidence="1">
    <location>
        <begin position="41"/>
        <end position="56"/>
    </location>
</feature>